<organism evidence="5 6">
    <name type="scientific">Cellulosimicrobium composti</name>
    <dbReference type="NCBI Taxonomy" id="2672572"/>
    <lineage>
        <taxon>Bacteria</taxon>
        <taxon>Bacillati</taxon>
        <taxon>Actinomycetota</taxon>
        <taxon>Actinomycetes</taxon>
        <taxon>Micrococcales</taxon>
        <taxon>Promicromonosporaceae</taxon>
        <taxon>Cellulosimicrobium</taxon>
    </lineage>
</organism>
<evidence type="ECO:0000256" key="4">
    <source>
        <dbReference type="ARBA" id="ARBA00022825"/>
    </source>
</evidence>
<evidence type="ECO:0000256" key="2">
    <source>
        <dbReference type="ARBA" id="ARBA00022670"/>
    </source>
</evidence>
<dbReference type="Proteomes" id="UP000440668">
    <property type="component" value="Unassembled WGS sequence"/>
</dbReference>
<dbReference type="Gene3D" id="3.40.50.880">
    <property type="match status" value="1"/>
</dbReference>
<evidence type="ECO:0000313" key="5">
    <source>
        <dbReference type="EMBL" id="MTG89790.1"/>
    </source>
</evidence>
<dbReference type="InterPro" id="IPR005320">
    <property type="entry name" value="Peptidase_S51"/>
</dbReference>
<reference evidence="5 6" key="1">
    <citation type="submission" date="2019-11" db="EMBL/GenBank/DDBJ databases">
        <title>Cellulosimicrobium composti sp. nov. isolated from a compost.</title>
        <authorList>
            <person name="Yang Y."/>
        </authorList>
    </citation>
    <scope>NUCLEOTIDE SEQUENCE [LARGE SCALE GENOMIC DNA]</scope>
    <source>
        <strain evidence="5 6">BIT-GX5</strain>
    </source>
</reference>
<dbReference type="GO" id="GO:0008236">
    <property type="term" value="F:serine-type peptidase activity"/>
    <property type="evidence" value="ECO:0007669"/>
    <property type="project" value="UniProtKB-KW"/>
</dbReference>
<comment type="similarity">
    <text evidence="1">Belongs to the peptidase S51 family.</text>
</comment>
<evidence type="ECO:0000256" key="1">
    <source>
        <dbReference type="ARBA" id="ARBA00006534"/>
    </source>
</evidence>
<sequence length="221" mass="23074">MKLLLTSGGVTNPTIETALVGLLGRPIGECSALCIPTALYGHPWVGPGKNARDFITGESDHMAGLGWESVGVLELTALPSIPAGRWVPLVQETDVLLAAGGDALYLAYWMRRSGLADLVPTLTGTVYVGMSGGSMALTPRIGREFVGWAPPDGEAVSPLGLVDFSLFPHLDHPDLPDNTSAAAERWAASLGGPAYAIDDETALVVDGGVEVVSEGSWRRLA</sequence>
<dbReference type="SUPFAM" id="SSF52317">
    <property type="entry name" value="Class I glutamine amidotransferase-like"/>
    <property type="match status" value="1"/>
</dbReference>
<dbReference type="EMBL" id="WMKA01000030">
    <property type="protein sequence ID" value="MTG89790.1"/>
    <property type="molecule type" value="Genomic_DNA"/>
</dbReference>
<dbReference type="GO" id="GO:0006508">
    <property type="term" value="P:proteolysis"/>
    <property type="evidence" value="ECO:0007669"/>
    <property type="project" value="UniProtKB-KW"/>
</dbReference>
<dbReference type="RefSeq" id="WP_155099477.1">
    <property type="nucleotide sequence ID" value="NZ_WMKA01000030.1"/>
</dbReference>
<gene>
    <name evidence="5" type="ORF">GJV82_12660</name>
</gene>
<name>A0A6N7ZKB4_9MICO</name>
<dbReference type="AlphaFoldDB" id="A0A6N7ZKB4"/>
<evidence type="ECO:0000256" key="3">
    <source>
        <dbReference type="ARBA" id="ARBA00022801"/>
    </source>
</evidence>
<accession>A0A6N7ZKB4</accession>
<keyword evidence="3" id="KW-0378">Hydrolase</keyword>
<protein>
    <submittedName>
        <fullName evidence="5">Peptidase E</fullName>
    </submittedName>
</protein>
<evidence type="ECO:0000313" key="6">
    <source>
        <dbReference type="Proteomes" id="UP000440668"/>
    </source>
</evidence>
<keyword evidence="4" id="KW-0720">Serine protease</keyword>
<keyword evidence="2" id="KW-0645">Protease</keyword>
<dbReference type="Pfam" id="PF03575">
    <property type="entry name" value="Peptidase_S51"/>
    <property type="match status" value="1"/>
</dbReference>
<comment type="caution">
    <text evidence="5">The sequence shown here is derived from an EMBL/GenBank/DDBJ whole genome shotgun (WGS) entry which is preliminary data.</text>
</comment>
<proteinExistence type="inferred from homology"/>
<dbReference type="InterPro" id="IPR029062">
    <property type="entry name" value="Class_I_gatase-like"/>
</dbReference>